<dbReference type="EMBL" id="JAJOMB010000014">
    <property type="protein sequence ID" value="MCD5313950.1"/>
    <property type="molecule type" value="Genomic_DNA"/>
</dbReference>
<dbReference type="InterPro" id="IPR049874">
    <property type="entry name" value="ROK_cs"/>
</dbReference>
<dbReference type="Gene3D" id="3.30.420.40">
    <property type="match status" value="2"/>
</dbReference>
<comment type="similarity">
    <text evidence="1">Belongs to the ROK (NagC/XylR) family.</text>
</comment>
<name>A0A9X1NHB6_9ACTN</name>
<dbReference type="RefSeq" id="WP_231446022.1">
    <property type="nucleotide sequence ID" value="NZ_JAJOMB010000014.1"/>
</dbReference>
<protein>
    <submittedName>
        <fullName evidence="2">ROK family protein</fullName>
    </submittedName>
</protein>
<evidence type="ECO:0000256" key="1">
    <source>
        <dbReference type="ARBA" id="ARBA00006479"/>
    </source>
</evidence>
<keyword evidence="3" id="KW-1185">Reference proteome</keyword>
<proteinExistence type="inferred from homology"/>
<dbReference type="InterPro" id="IPR043129">
    <property type="entry name" value="ATPase_NBD"/>
</dbReference>
<gene>
    <name evidence="2" type="ORF">LR394_23875</name>
</gene>
<dbReference type="Proteomes" id="UP001138997">
    <property type="component" value="Unassembled WGS sequence"/>
</dbReference>
<evidence type="ECO:0000313" key="3">
    <source>
        <dbReference type="Proteomes" id="UP001138997"/>
    </source>
</evidence>
<dbReference type="Pfam" id="PF00480">
    <property type="entry name" value="ROK"/>
    <property type="match status" value="1"/>
</dbReference>
<evidence type="ECO:0000313" key="2">
    <source>
        <dbReference type="EMBL" id="MCD5313950.1"/>
    </source>
</evidence>
<dbReference type="PANTHER" id="PTHR18964">
    <property type="entry name" value="ROK (REPRESSOR, ORF, KINASE) FAMILY"/>
    <property type="match status" value="1"/>
</dbReference>
<dbReference type="PANTHER" id="PTHR18964:SF169">
    <property type="entry name" value="N-ACETYLMANNOSAMINE KINASE"/>
    <property type="match status" value="1"/>
</dbReference>
<dbReference type="AlphaFoldDB" id="A0A9X1NHB6"/>
<dbReference type="PROSITE" id="PS01125">
    <property type="entry name" value="ROK"/>
    <property type="match status" value="1"/>
</dbReference>
<comment type="caution">
    <text evidence="2">The sequence shown here is derived from an EMBL/GenBank/DDBJ whole genome shotgun (WGS) entry which is preliminary data.</text>
</comment>
<organism evidence="2 3">
    <name type="scientific">Kineosporia babensis</name>
    <dbReference type="NCBI Taxonomy" id="499548"/>
    <lineage>
        <taxon>Bacteria</taxon>
        <taxon>Bacillati</taxon>
        <taxon>Actinomycetota</taxon>
        <taxon>Actinomycetes</taxon>
        <taxon>Kineosporiales</taxon>
        <taxon>Kineosporiaceae</taxon>
        <taxon>Kineosporia</taxon>
    </lineage>
</organism>
<sequence length="313" mass="31087">MIALEHENDLVAGIDIGGTSIKAVLCSGEDLSVLARASAPTPRGGQAMIDTSAGLIRSLTGNTEGRLVAAGLGAAGVIDRSTGTVVAASDSFSGWTGFPAGQALRDALGVPVRVDNDVNAFIRGEVRAGAAVGARHALGIMLGTGVGGALWLDGELYEGLSGAAGEIGHLPGYGDLPCTCGGTGHLETLASGRSISARYRELSASSPVTSQEVALRARQGDPHALSVFRTAGQALGHAVLVGLGLLGLGTVVVGGGVARAWDLLGPAIEAEVRREPPVSGIPVHVVPGKLDADAVALGAAAQFSSDGSALANA</sequence>
<accession>A0A9X1NHB6</accession>
<dbReference type="InterPro" id="IPR000600">
    <property type="entry name" value="ROK"/>
</dbReference>
<dbReference type="SUPFAM" id="SSF53067">
    <property type="entry name" value="Actin-like ATPase domain"/>
    <property type="match status" value="1"/>
</dbReference>
<reference evidence="2" key="1">
    <citation type="submission" date="2021-11" db="EMBL/GenBank/DDBJ databases">
        <title>Streptomyces corallinus and Kineosporia corallina sp. nov., two new coral-derived marine actinobacteria.</title>
        <authorList>
            <person name="Buangrab K."/>
            <person name="Sutthacheep M."/>
            <person name="Yeemin T."/>
            <person name="Harunari E."/>
            <person name="Igarashi Y."/>
            <person name="Sripreechasak P."/>
            <person name="Kanchanasin P."/>
            <person name="Tanasupawat S."/>
            <person name="Phongsopitanun W."/>
        </authorList>
    </citation>
    <scope>NUCLEOTIDE SEQUENCE</scope>
    <source>
        <strain evidence="2">JCM 31032</strain>
    </source>
</reference>